<dbReference type="OrthoDB" id="7618329at2"/>
<dbReference type="AlphaFoldDB" id="A0A371RIL6"/>
<keyword evidence="1" id="KW-1133">Transmembrane helix</keyword>
<feature type="transmembrane region" description="Helical" evidence="1">
    <location>
        <begin position="179"/>
        <end position="200"/>
    </location>
</feature>
<feature type="transmembrane region" description="Helical" evidence="1">
    <location>
        <begin position="98"/>
        <end position="120"/>
    </location>
</feature>
<feature type="transmembrane region" description="Helical" evidence="1">
    <location>
        <begin position="30"/>
        <end position="49"/>
    </location>
</feature>
<name>A0A371RIL6_9PROT</name>
<dbReference type="EMBL" id="QUQO01000001">
    <property type="protein sequence ID" value="RFB05307.1"/>
    <property type="molecule type" value="Genomic_DNA"/>
</dbReference>
<proteinExistence type="predicted"/>
<feature type="transmembrane region" description="Helical" evidence="1">
    <location>
        <begin position="157"/>
        <end position="173"/>
    </location>
</feature>
<evidence type="ECO:0000313" key="3">
    <source>
        <dbReference type="Proteomes" id="UP000264589"/>
    </source>
</evidence>
<sequence>MTPDPTRDDISFLKRVSEEGRYAPLLGGRYLLMWGTVITIAYTFQYLILSQTLAWPGWSIAAMWLIVMAIAGGFMATFPKAIRNKPGLHAVSNQVERWVWTAGGMSIFAFASGTILAISLTGASVVLFDMIVAIALAGYGTAFLVVSYIAGQGWMRLPAIGSFIGTGIIPFFAGTPLTYLVGAVIVFFVAVIPGIILLRAEPAALKEAM</sequence>
<reference evidence="2 3" key="1">
    <citation type="submission" date="2018-08" db="EMBL/GenBank/DDBJ databases">
        <title>Parvularcula sp. SM1705, isolated from surface water of the South Sea China.</title>
        <authorList>
            <person name="Sun L."/>
        </authorList>
    </citation>
    <scope>NUCLEOTIDE SEQUENCE [LARGE SCALE GENOMIC DNA]</scope>
    <source>
        <strain evidence="2 3">SM1705</strain>
    </source>
</reference>
<keyword evidence="3" id="KW-1185">Reference proteome</keyword>
<dbReference type="InParanoid" id="A0A371RIL6"/>
<dbReference type="Proteomes" id="UP000264589">
    <property type="component" value="Unassembled WGS sequence"/>
</dbReference>
<feature type="transmembrane region" description="Helical" evidence="1">
    <location>
        <begin position="55"/>
        <end position="78"/>
    </location>
</feature>
<feature type="transmembrane region" description="Helical" evidence="1">
    <location>
        <begin position="126"/>
        <end position="150"/>
    </location>
</feature>
<accession>A0A371RIL6</accession>
<gene>
    <name evidence="2" type="ORF">DX908_08595</name>
</gene>
<keyword evidence="1" id="KW-0472">Membrane</keyword>
<organism evidence="2 3">
    <name type="scientific">Parvularcula marina</name>
    <dbReference type="NCBI Taxonomy" id="2292771"/>
    <lineage>
        <taxon>Bacteria</taxon>
        <taxon>Pseudomonadati</taxon>
        <taxon>Pseudomonadota</taxon>
        <taxon>Alphaproteobacteria</taxon>
        <taxon>Parvularculales</taxon>
        <taxon>Parvularculaceae</taxon>
        <taxon>Parvularcula</taxon>
    </lineage>
</organism>
<evidence type="ECO:0000313" key="2">
    <source>
        <dbReference type="EMBL" id="RFB05307.1"/>
    </source>
</evidence>
<comment type="caution">
    <text evidence="2">The sequence shown here is derived from an EMBL/GenBank/DDBJ whole genome shotgun (WGS) entry which is preliminary data.</text>
</comment>
<dbReference type="RefSeq" id="WP_116391939.1">
    <property type="nucleotide sequence ID" value="NZ_CAXQPM010000005.1"/>
</dbReference>
<protein>
    <submittedName>
        <fullName evidence="2">Uncharacterized protein</fullName>
    </submittedName>
</protein>
<evidence type="ECO:0000256" key="1">
    <source>
        <dbReference type="SAM" id="Phobius"/>
    </source>
</evidence>
<keyword evidence="1" id="KW-0812">Transmembrane</keyword>